<keyword evidence="1" id="KW-0812">Transmembrane</keyword>
<feature type="transmembrane region" description="Helical" evidence="1">
    <location>
        <begin position="173"/>
        <end position="192"/>
    </location>
</feature>
<comment type="caution">
    <text evidence="3">The sequence shown here is derived from an EMBL/GenBank/DDBJ whole genome shotgun (WGS) entry which is preliminary data.</text>
</comment>
<evidence type="ECO:0000256" key="1">
    <source>
        <dbReference type="SAM" id="Phobius"/>
    </source>
</evidence>
<accession>A0A101NJF6</accession>
<dbReference type="RefSeq" id="WP_067002366.1">
    <property type="nucleotide sequence ID" value="NZ_BNDU01000006.1"/>
</dbReference>
<gene>
    <name evidence="3" type="ORF">AQI88_22590</name>
</gene>
<proteinExistence type="predicted"/>
<dbReference type="Proteomes" id="UP000054241">
    <property type="component" value="Unassembled WGS sequence"/>
</dbReference>
<sequence length="252" mass="26598">MTCARCQQFAAAPGGTLCAQCAVPAPPLAAAPGAALRSPVGLGRAAATLLGLVVAADLFAVVADVLEMNVTGDIADGVTGAGVIHRADRADLLYNASGVAQAIALLATMAVYLCWLWRVRGNAEVFNPGGHSKARGWTIAGWFVPVVNLWFPRRVTLDIWDSSAPWAERPSHALVNCWWGVWIVSLFADRAADTEYRHADAAAELHDAARQMLFSDVIDIAAALLAVLVVLKITRMQHQRALAGAVPAPAFG</sequence>
<evidence type="ECO:0000313" key="3">
    <source>
        <dbReference type="EMBL" id="KUM94167.1"/>
    </source>
</evidence>
<organism evidence="3 4">
    <name type="scientific">Streptomyces cellostaticus</name>
    <dbReference type="NCBI Taxonomy" id="67285"/>
    <lineage>
        <taxon>Bacteria</taxon>
        <taxon>Bacillati</taxon>
        <taxon>Actinomycetota</taxon>
        <taxon>Actinomycetes</taxon>
        <taxon>Kitasatosporales</taxon>
        <taxon>Streptomycetaceae</taxon>
        <taxon>Streptomyces</taxon>
    </lineage>
</organism>
<protein>
    <recommendedName>
        <fullName evidence="2">DUF4328 domain-containing protein</fullName>
    </recommendedName>
</protein>
<dbReference type="STRING" id="67285.AQI88_22590"/>
<keyword evidence="1" id="KW-1133">Transmembrane helix</keyword>
<feature type="transmembrane region" description="Helical" evidence="1">
    <location>
        <begin position="134"/>
        <end position="152"/>
    </location>
</feature>
<evidence type="ECO:0000259" key="2">
    <source>
        <dbReference type="Pfam" id="PF14219"/>
    </source>
</evidence>
<name>A0A101NJF6_9ACTN</name>
<dbReference type="AlphaFoldDB" id="A0A101NJF6"/>
<keyword evidence="4" id="KW-1185">Reference proteome</keyword>
<dbReference type="OrthoDB" id="4174975at2"/>
<dbReference type="InterPro" id="IPR025565">
    <property type="entry name" value="DUF4328"/>
</dbReference>
<evidence type="ECO:0000313" key="4">
    <source>
        <dbReference type="Proteomes" id="UP000054241"/>
    </source>
</evidence>
<feature type="transmembrane region" description="Helical" evidence="1">
    <location>
        <begin position="212"/>
        <end position="231"/>
    </location>
</feature>
<reference evidence="3 4" key="1">
    <citation type="submission" date="2015-10" db="EMBL/GenBank/DDBJ databases">
        <title>Draft genome sequence of Streptomyces cellostaticus DSM 40189, type strain for the species Streptomyces cellostaticus.</title>
        <authorList>
            <person name="Ruckert C."/>
            <person name="Winkler A."/>
            <person name="Kalinowski J."/>
            <person name="Kampfer P."/>
            <person name="Glaeser S."/>
        </authorList>
    </citation>
    <scope>NUCLEOTIDE SEQUENCE [LARGE SCALE GENOMIC DNA]</scope>
    <source>
        <strain evidence="3 4">DSM 40189</strain>
    </source>
</reference>
<feature type="transmembrane region" description="Helical" evidence="1">
    <location>
        <begin position="92"/>
        <end position="114"/>
    </location>
</feature>
<feature type="domain" description="DUF4328" evidence="2">
    <location>
        <begin position="86"/>
        <end position="235"/>
    </location>
</feature>
<dbReference type="EMBL" id="LMWL01000039">
    <property type="protein sequence ID" value="KUM94167.1"/>
    <property type="molecule type" value="Genomic_DNA"/>
</dbReference>
<dbReference type="Pfam" id="PF14219">
    <property type="entry name" value="DUF4328"/>
    <property type="match status" value="1"/>
</dbReference>
<keyword evidence="1" id="KW-0472">Membrane</keyword>